<protein>
    <recommendedName>
        <fullName evidence="3">Multidrug export protein MepA</fullName>
    </recommendedName>
</protein>
<dbReference type="InterPro" id="IPR045070">
    <property type="entry name" value="MATE_MepA-like"/>
</dbReference>
<keyword evidence="9" id="KW-0046">Antibiotic resistance</keyword>
<dbReference type="CDD" id="cd13143">
    <property type="entry name" value="MATE_MepA_like"/>
    <property type="match status" value="1"/>
</dbReference>
<evidence type="ECO:0000256" key="8">
    <source>
        <dbReference type="ARBA" id="ARBA00023136"/>
    </source>
</evidence>
<evidence type="ECO:0000256" key="2">
    <source>
        <dbReference type="ARBA" id="ARBA00008417"/>
    </source>
</evidence>
<organism evidence="11 12">
    <name type="scientific">Candidatus Pullilachnospira gallistercoris</name>
    <dbReference type="NCBI Taxonomy" id="2840911"/>
    <lineage>
        <taxon>Bacteria</taxon>
        <taxon>Bacillati</taxon>
        <taxon>Bacillota</taxon>
        <taxon>Clostridia</taxon>
        <taxon>Lachnospirales</taxon>
        <taxon>Lachnospiraceae</taxon>
        <taxon>Lachnospiraceae incertae sedis</taxon>
        <taxon>Candidatus Pullilachnospira</taxon>
    </lineage>
</organism>
<dbReference type="PANTHER" id="PTHR43823">
    <property type="entry name" value="SPORULATION PROTEIN YKVU"/>
    <property type="match status" value="1"/>
</dbReference>
<feature type="transmembrane region" description="Helical" evidence="10">
    <location>
        <begin position="235"/>
        <end position="258"/>
    </location>
</feature>
<dbReference type="AlphaFoldDB" id="A0A9D1E7Z0"/>
<dbReference type="InterPro" id="IPR002528">
    <property type="entry name" value="MATE_fam"/>
</dbReference>
<keyword evidence="5" id="KW-1003">Cell membrane</keyword>
<dbReference type="EMBL" id="DVHM01000005">
    <property type="protein sequence ID" value="HIR69686.1"/>
    <property type="molecule type" value="Genomic_DNA"/>
</dbReference>
<dbReference type="Proteomes" id="UP000823912">
    <property type="component" value="Unassembled WGS sequence"/>
</dbReference>
<reference evidence="11" key="1">
    <citation type="submission" date="2020-10" db="EMBL/GenBank/DDBJ databases">
        <authorList>
            <person name="Gilroy R."/>
        </authorList>
    </citation>
    <scope>NUCLEOTIDE SEQUENCE</scope>
    <source>
        <strain evidence="11">ChiSjej5B23-6657</strain>
    </source>
</reference>
<dbReference type="InterPro" id="IPR048279">
    <property type="entry name" value="MdtK-like"/>
</dbReference>
<feature type="transmembrane region" description="Helical" evidence="10">
    <location>
        <begin position="95"/>
        <end position="115"/>
    </location>
</feature>
<dbReference type="GO" id="GO:0005886">
    <property type="term" value="C:plasma membrane"/>
    <property type="evidence" value="ECO:0007669"/>
    <property type="project" value="UniProtKB-SubCell"/>
</dbReference>
<comment type="similarity">
    <text evidence="2">Belongs to the multi antimicrobial extrusion (MATE) (TC 2.A.66.1) family. MepA subfamily.</text>
</comment>
<dbReference type="NCBIfam" id="TIGR00797">
    <property type="entry name" value="matE"/>
    <property type="match status" value="1"/>
</dbReference>
<evidence type="ECO:0000256" key="1">
    <source>
        <dbReference type="ARBA" id="ARBA00004651"/>
    </source>
</evidence>
<evidence type="ECO:0000313" key="12">
    <source>
        <dbReference type="Proteomes" id="UP000823912"/>
    </source>
</evidence>
<comment type="subcellular location">
    <subcellularLocation>
        <location evidence="1">Cell membrane</location>
        <topology evidence="1">Multi-pass membrane protein</topology>
    </subcellularLocation>
</comment>
<dbReference type="GO" id="GO:0046677">
    <property type="term" value="P:response to antibiotic"/>
    <property type="evidence" value="ECO:0007669"/>
    <property type="project" value="UniProtKB-KW"/>
</dbReference>
<feature type="transmembrane region" description="Helical" evidence="10">
    <location>
        <begin position="270"/>
        <end position="292"/>
    </location>
</feature>
<feature type="transmembrane region" description="Helical" evidence="10">
    <location>
        <begin position="384"/>
        <end position="409"/>
    </location>
</feature>
<evidence type="ECO:0000256" key="10">
    <source>
        <dbReference type="SAM" id="Phobius"/>
    </source>
</evidence>
<gene>
    <name evidence="11" type="ORF">IAA55_00200</name>
</gene>
<dbReference type="GO" id="GO:0015297">
    <property type="term" value="F:antiporter activity"/>
    <property type="evidence" value="ECO:0007669"/>
    <property type="project" value="InterPro"/>
</dbReference>
<evidence type="ECO:0000256" key="6">
    <source>
        <dbReference type="ARBA" id="ARBA00022692"/>
    </source>
</evidence>
<dbReference type="Pfam" id="PF01554">
    <property type="entry name" value="MatE"/>
    <property type="match status" value="2"/>
</dbReference>
<evidence type="ECO:0000256" key="7">
    <source>
        <dbReference type="ARBA" id="ARBA00022989"/>
    </source>
</evidence>
<evidence type="ECO:0000256" key="3">
    <source>
        <dbReference type="ARBA" id="ARBA00022106"/>
    </source>
</evidence>
<evidence type="ECO:0000256" key="5">
    <source>
        <dbReference type="ARBA" id="ARBA00022475"/>
    </source>
</evidence>
<keyword evidence="7 10" id="KW-1133">Transmembrane helix</keyword>
<feature type="transmembrane region" description="Helical" evidence="10">
    <location>
        <begin position="356"/>
        <end position="377"/>
    </location>
</feature>
<feature type="transmembrane region" description="Helical" evidence="10">
    <location>
        <begin position="194"/>
        <end position="214"/>
    </location>
</feature>
<feature type="transmembrane region" description="Helical" evidence="10">
    <location>
        <begin position="313"/>
        <end position="336"/>
    </location>
</feature>
<comment type="caution">
    <text evidence="11">The sequence shown here is derived from an EMBL/GenBank/DDBJ whole genome shotgun (WGS) entry which is preliminary data.</text>
</comment>
<dbReference type="GO" id="GO:0042910">
    <property type="term" value="F:xenobiotic transmembrane transporter activity"/>
    <property type="evidence" value="ECO:0007669"/>
    <property type="project" value="InterPro"/>
</dbReference>
<dbReference type="InterPro" id="IPR051327">
    <property type="entry name" value="MATE_MepA_subfamily"/>
</dbReference>
<dbReference type="PIRSF" id="PIRSF006603">
    <property type="entry name" value="DinF"/>
    <property type="match status" value="1"/>
</dbReference>
<sequence length="442" mass="47569">MENKLFTEEKISIAYIRLAMPLVMSMVVSLVYNLADTFFVAQTNNTALVAGVSLGAPIFTLLMAFGNIFGQGGSSLISRLLGQQNPDGVRRASSFCFYVTLMVGVVVGIIMLVFRTPILYLIGGDAETFSYASEYYTWLAIGSPVVMASFIHSNLLRSEGLSKESMIGTIGGAVVNIILDPILISGLAMGASGAAIATVIGYVFSDVFFLFIVVKKSSCLSIRPREIPIPARHASQILIVGIPAAITNLMQSLSIVLVNQFLLPYGNEKIAAMGIVLKVSMIALLILTGLAFGGQPLFGYCFGAMDKKRLRELFSFTIRFISAVALVLTAALFILAPVLMRCFMDNEQIVSDGTVMLRWQVVSMVFVGIVLLITIIFQSAGKALGSFLLSISRQGVVFLVVLMVAVRVAGYSGILASQAIADVITAVFALILCRTLLKKELF</sequence>
<feature type="transmembrane region" description="Helical" evidence="10">
    <location>
        <begin position="47"/>
        <end position="69"/>
    </location>
</feature>
<reference evidence="11" key="2">
    <citation type="journal article" date="2021" name="PeerJ">
        <title>Extensive microbial diversity within the chicken gut microbiome revealed by metagenomics and culture.</title>
        <authorList>
            <person name="Gilroy R."/>
            <person name="Ravi A."/>
            <person name="Getino M."/>
            <person name="Pursley I."/>
            <person name="Horton D.L."/>
            <person name="Alikhan N.F."/>
            <person name="Baker D."/>
            <person name="Gharbi K."/>
            <person name="Hall N."/>
            <person name="Watson M."/>
            <person name="Adriaenssens E.M."/>
            <person name="Foster-Nyarko E."/>
            <person name="Jarju S."/>
            <person name="Secka A."/>
            <person name="Antonio M."/>
            <person name="Oren A."/>
            <person name="Chaudhuri R.R."/>
            <person name="La Ragione R."/>
            <person name="Hildebrand F."/>
            <person name="Pallen M.J."/>
        </authorList>
    </citation>
    <scope>NUCLEOTIDE SEQUENCE</scope>
    <source>
        <strain evidence="11">ChiSjej5B23-6657</strain>
    </source>
</reference>
<keyword evidence="8 10" id="KW-0472">Membrane</keyword>
<evidence type="ECO:0000256" key="4">
    <source>
        <dbReference type="ARBA" id="ARBA00022448"/>
    </source>
</evidence>
<evidence type="ECO:0000256" key="9">
    <source>
        <dbReference type="ARBA" id="ARBA00023251"/>
    </source>
</evidence>
<evidence type="ECO:0000313" key="11">
    <source>
        <dbReference type="EMBL" id="HIR69686.1"/>
    </source>
</evidence>
<proteinExistence type="inferred from homology"/>
<name>A0A9D1E7Z0_9FIRM</name>
<feature type="transmembrane region" description="Helical" evidence="10">
    <location>
        <begin position="415"/>
        <end position="437"/>
    </location>
</feature>
<keyword evidence="6 10" id="KW-0812">Transmembrane</keyword>
<feature type="transmembrane region" description="Helical" evidence="10">
    <location>
        <begin position="167"/>
        <end position="188"/>
    </location>
</feature>
<feature type="transmembrane region" description="Helical" evidence="10">
    <location>
        <begin position="12"/>
        <end position="35"/>
    </location>
</feature>
<accession>A0A9D1E7Z0</accession>
<feature type="transmembrane region" description="Helical" evidence="10">
    <location>
        <begin position="135"/>
        <end position="155"/>
    </location>
</feature>
<dbReference type="PANTHER" id="PTHR43823:SF3">
    <property type="entry name" value="MULTIDRUG EXPORT PROTEIN MEPA"/>
    <property type="match status" value="1"/>
</dbReference>
<keyword evidence="4" id="KW-0813">Transport</keyword>